<dbReference type="Gene3D" id="1.10.246.110">
    <property type="entry name" value="Mitochondrial ATP synthase-coupling factor 6"/>
    <property type="match status" value="1"/>
</dbReference>
<gene>
    <name evidence="10" type="ORF">Zmor_020382</name>
</gene>
<dbReference type="PIRSF" id="PIRSF002455">
    <property type="entry name" value="ATP_synthase_coupling_factor_6"/>
    <property type="match status" value="1"/>
</dbReference>
<name>A0AA38I428_9CUCU</name>
<keyword evidence="2 9" id="KW-0813">Transport</keyword>
<evidence type="ECO:0000256" key="6">
    <source>
        <dbReference type="ARBA" id="ARBA00023065"/>
    </source>
</evidence>
<dbReference type="EMBL" id="JALNTZ010000006">
    <property type="protein sequence ID" value="KAJ3648589.1"/>
    <property type="molecule type" value="Genomic_DNA"/>
</dbReference>
<comment type="function">
    <text evidence="9">Mitochondrial membrane ATP synthase (F(1)F(0) ATP synthase or Complex V) produces ATP from ADP in the presence of a proton gradient across the membrane which is generated by electron transport complexes of the respiratory chain.</text>
</comment>
<evidence type="ECO:0000313" key="10">
    <source>
        <dbReference type="EMBL" id="KAJ3648589.1"/>
    </source>
</evidence>
<reference evidence="10" key="1">
    <citation type="journal article" date="2023" name="G3 (Bethesda)">
        <title>Whole genome assemblies of Zophobas morio and Tenebrio molitor.</title>
        <authorList>
            <person name="Kaur S."/>
            <person name="Stinson S.A."/>
            <person name="diCenzo G.C."/>
        </authorList>
    </citation>
    <scope>NUCLEOTIDE SEQUENCE</scope>
    <source>
        <strain evidence="10">QUZm001</strain>
    </source>
</reference>
<evidence type="ECO:0000256" key="9">
    <source>
        <dbReference type="PIRNR" id="PIRNR002455"/>
    </source>
</evidence>
<dbReference type="PANTHER" id="PTHR12441">
    <property type="entry name" value="ATP SYNTHASE COUPLING FACTOR 6, MITOCHONDRIAL"/>
    <property type="match status" value="1"/>
</dbReference>
<dbReference type="GO" id="GO:0005743">
    <property type="term" value="C:mitochondrial inner membrane"/>
    <property type="evidence" value="ECO:0007669"/>
    <property type="project" value="UniProtKB-SubCell"/>
</dbReference>
<evidence type="ECO:0000256" key="3">
    <source>
        <dbReference type="ARBA" id="ARBA00022547"/>
    </source>
</evidence>
<dbReference type="GO" id="GO:0015078">
    <property type="term" value="F:proton transmembrane transporter activity"/>
    <property type="evidence" value="ECO:0007669"/>
    <property type="project" value="InterPro"/>
</dbReference>
<dbReference type="InterPro" id="IPR036204">
    <property type="entry name" value="ATP_synth_f6_sf_mt"/>
</dbReference>
<keyword evidence="8 9" id="KW-0472">Membrane</keyword>
<keyword evidence="7 9" id="KW-0496">Mitochondrion</keyword>
<keyword evidence="3" id="KW-0138">CF(0)</keyword>
<comment type="similarity">
    <text evidence="1 9">Belongs to the eukaryotic ATPase subunit F6 family.</text>
</comment>
<comment type="caution">
    <text evidence="10">The sequence shown here is derived from an EMBL/GenBank/DDBJ whole genome shotgun (WGS) entry which is preliminary data.</text>
</comment>
<dbReference type="PANTHER" id="PTHR12441:SF10">
    <property type="entry name" value="ATP SYNTHASE-COUPLING FACTOR 6, MITOCHONDRIAL"/>
    <property type="match status" value="1"/>
</dbReference>
<accession>A0AA38I428</accession>
<keyword evidence="4 9" id="KW-0375">Hydrogen ion transport</keyword>
<organism evidence="10 11">
    <name type="scientific">Zophobas morio</name>
    <dbReference type="NCBI Taxonomy" id="2755281"/>
    <lineage>
        <taxon>Eukaryota</taxon>
        <taxon>Metazoa</taxon>
        <taxon>Ecdysozoa</taxon>
        <taxon>Arthropoda</taxon>
        <taxon>Hexapoda</taxon>
        <taxon>Insecta</taxon>
        <taxon>Pterygota</taxon>
        <taxon>Neoptera</taxon>
        <taxon>Endopterygota</taxon>
        <taxon>Coleoptera</taxon>
        <taxon>Polyphaga</taxon>
        <taxon>Cucujiformia</taxon>
        <taxon>Tenebrionidae</taxon>
        <taxon>Zophobas</taxon>
    </lineage>
</organism>
<comment type="subcellular location">
    <subcellularLocation>
        <location evidence="9">Mitochondrion</location>
    </subcellularLocation>
    <subcellularLocation>
        <location evidence="9">Mitochondrion inner membrane</location>
    </subcellularLocation>
</comment>
<proteinExistence type="inferred from homology"/>
<dbReference type="SUPFAM" id="SSF111357">
    <property type="entry name" value="Mitochondrial ATP synthase coupling factor 6"/>
    <property type="match status" value="1"/>
</dbReference>
<protein>
    <recommendedName>
        <fullName evidence="9">ATP synthase-coupling factor 6, mitochondrial</fullName>
        <shortName evidence="9">ATPase subunit F6</shortName>
    </recommendedName>
</protein>
<dbReference type="Pfam" id="PF05511">
    <property type="entry name" value="ATP-synt_F6"/>
    <property type="match status" value="1"/>
</dbReference>
<dbReference type="FunFam" id="1.10.246.110:FF:000001">
    <property type="entry name" value="ATP synthase-coupling factor 6, mitochondrial"/>
    <property type="match status" value="1"/>
</dbReference>
<evidence type="ECO:0000256" key="4">
    <source>
        <dbReference type="ARBA" id="ARBA00022781"/>
    </source>
</evidence>
<evidence type="ECO:0000256" key="1">
    <source>
        <dbReference type="ARBA" id="ARBA00007346"/>
    </source>
</evidence>
<dbReference type="Proteomes" id="UP001168821">
    <property type="component" value="Unassembled WGS sequence"/>
</dbReference>
<keyword evidence="11" id="KW-1185">Reference proteome</keyword>
<dbReference type="AlphaFoldDB" id="A0AA38I428"/>
<sequence>MLSYQFLENIHKTARAVVHKRNIGILAPCLQKATDPIQQLFIEKIREYKQKSTGGKLVEPSPDIEKELKSELEKVSRVYGGGPGVDMTKFPTIKFDDPVIDPINLETKK</sequence>
<dbReference type="GO" id="GO:0045259">
    <property type="term" value="C:proton-transporting ATP synthase complex"/>
    <property type="evidence" value="ECO:0007669"/>
    <property type="project" value="UniProtKB-KW"/>
</dbReference>
<evidence type="ECO:0000256" key="7">
    <source>
        <dbReference type="ARBA" id="ARBA00023128"/>
    </source>
</evidence>
<evidence type="ECO:0000256" key="2">
    <source>
        <dbReference type="ARBA" id="ARBA00022448"/>
    </source>
</evidence>
<dbReference type="GO" id="GO:0015986">
    <property type="term" value="P:proton motive force-driven ATP synthesis"/>
    <property type="evidence" value="ECO:0007669"/>
    <property type="project" value="InterPro"/>
</dbReference>
<evidence type="ECO:0000256" key="5">
    <source>
        <dbReference type="ARBA" id="ARBA00022792"/>
    </source>
</evidence>
<keyword evidence="5 9" id="KW-0999">Mitochondrion inner membrane</keyword>
<evidence type="ECO:0000313" key="11">
    <source>
        <dbReference type="Proteomes" id="UP001168821"/>
    </source>
</evidence>
<evidence type="ECO:0000256" key="8">
    <source>
        <dbReference type="ARBA" id="ARBA00023136"/>
    </source>
</evidence>
<dbReference type="InterPro" id="IPR008387">
    <property type="entry name" value="ATP_synth_f6_mt"/>
</dbReference>
<keyword evidence="6 9" id="KW-0406">Ion transport</keyword>